<gene>
    <name evidence="3" type="ORF">BZL29_7985</name>
</gene>
<evidence type="ECO:0000256" key="1">
    <source>
        <dbReference type="SAM" id="SignalP"/>
    </source>
</evidence>
<dbReference type="AlphaFoldDB" id="A0A1V3WE54"/>
<dbReference type="PROSITE" id="PS51257">
    <property type="entry name" value="PROKAR_LIPOPROTEIN"/>
    <property type="match status" value="1"/>
</dbReference>
<proteinExistence type="predicted"/>
<comment type="caution">
    <text evidence="3">The sequence shown here is derived from an EMBL/GenBank/DDBJ whole genome shotgun (WGS) entry which is preliminary data.</text>
</comment>
<reference evidence="3 4" key="1">
    <citation type="submission" date="2017-02" db="EMBL/GenBank/DDBJ databases">
        <title>Complete genome sequences of Mycobacterium kansasii strains isolated from rhesus macaques.</title>
        <authorList>
            <person name="Panda A."/>
            <person name="Nagaraj S."/>
            <person name="Zhao X."/>
            <person name="Tettelin H."/>
            <person name="Detolla L.J."/>
        </authorList>
    </citation>
    <scope>NUCLEOTIDE SEQUENCE [LARGE SCALE GENOMIC DNA]</scope>
    <source>
        <strain evidence="3 4">11-3469</strain>
    </source>
</reference>
<organism evidence="3 4">
    <name type="scientific">Mycobacterium kansasii</name>
    <dbReference type="NCBI Taxonomy" id="1768"/>
    <lineage>
        <taxon>Bacteria</taxon>
        <taxon>Bacillati</taxon>
        <taxon>Actinomycetota</taxon>
        <taxon>Actinomycetes</taxon>
        <taxon>Mycobacteriales</taxon>
        <taxon>Mycobacteriaceae</taxon>
        <taxon>Mycobacterium</taxon>
    </lineage>
</organism>
<dbReference type="InterPro" id="IPR055797">
    <property type="entry name" value="DUF7373"/>
</dbReference>
<dbReference type="EMBL" id="MVBN01000011">
    <property type="protein sequence ID" value="OOK65267.1"/>
    <property type="molecule type" value="Genomic_DNA"/>
</dbReference>
<protein>
    <recommendedName>
        <fullName evidence="2">DUF7373 domain-containing protein</fullName>
    </recommendedName>
</protein>
<dbReference type="Pfam" id="PF24088">
    <property type="entry name" value="DUF7373"/>
    <property type="match status" value="1"/>
</dbReference>
<sequence length="141" mass="14520">MRQRNTLAPMMLIAALITGCSQSATQGTVHPASTSTAASAVNPAALDPGNYPTTAQPALGNAGSDHIGRIVEGQRMAGYVVGPWQADATLSVAGSDSPATIIETFEHLSHVLWTPIVGGAYNLPLVVGFSSERQTPGPARK</sequence>
<feature type="chain" id="PRO_5038947875" description="DUF7373 domain-containing protein" evidence="1">
    <location>
        <begin position="27"/>
        <end position="141"/>
    </location>
</feature>
<dbReference type="Proteomes" id="UP000188532">
    <property type="component" value="Unassembled WGS sequence"/>
</dbReference>
<keyword evidence="1" id="KW-0732">Signal</keyword>
<evidence type="ECO:0000313" key="3">
    <source>
        <dbReference type="EMBL" id="OOK65267.1"/>
    </source>
</evidence>
<name>A0A1V3WE54_MYCKA</name>
<accession>A0A1V3WE54</accession>
<feature type="domain" description="DUF7373" evidence="2">
    <location>
        <begin position="60"/>
        <end position="137"/>
    </location>
</feature>
<evidence type="ECO:0000259" key="2">
    <source>
        <dbReference type="Pfam" id="PF24088"/>
    </source>
</evidence>
<feature type="signal peptide" evidence="1">
    <location>
        <begin position="1"/>
        <end position="26"/>
    </location>
</feature>
<evidence type="ECO:0000313" key="4">
    <source>
        <dbReference type="Proteomes" id="UP000188532"/>
    </source>
</evidence>